<sequence length="35" mass="4136">MTISEKSIFLVFYSGYIKAIYYINKKAANNKYQQP</sequence>
<organism evidence="1 2">
    <name type="scientific">Brachyspira hyodysenteriae (strain ATCC 49526 / WA1)</name>
    <dbReference type="NCBI Taxonomy" id="565034"/>
    <lineage>
        <taxon>Bacteria</taxon>
        <taxon>Pseudomonadati</taxon>
        <taxon>Spirochaetota</taxon>
        <taxon>Spirochaetia</taxon>
        <taxon>Brachyspirales</taxon>
        <taxon>Brachyspiraceae</taxon>
        <taxon>Brachyspira</taxon>
    </lineage>
</organism>
<keyword evidence="2" id="KW-1185">Reference proteome</keyword>
<dbReference type="AlphaFoldDB" id="A0A3B6VFB2"/>
<dbReference type="Proteomes" id="UP000001803">
    <property type="component" value="Chromosome"/>
</dbReference>
<protein>
    <submittedName>
        <fullName evidence="1">Uncharacterized protein</fullName>
    </submittedName>
</protein>
<proteinExistence type="predicted"/>
<evidence type="ECO:0000313" key="1">
    <source>
        <dbReference type="EMBL" id="ACN85053.1"/>
    </source>
</evidence>
<accession>A0A3B6VFB2</accession>
<gene>
    <name evidence="1" type="ordered locus">BHWA1_02600</name>
</gene>
<reference evidence="1 2" key="1">
    <citation type="journal article" date="2009" name="PLoS ONE">
        <title>Genome sequence of the pathogenic intestinal spirochete Brachyspira hyodysenteriae reveals adaptations to its lifestyle in the porcine large intestine.</title>
        <authorList>
            <person name="Bellgard M.I."/>
            <person name="Wanchanthuek P."/>
            <person name="La T."/>
            <person name="Ryan K."/>
            <person name="Moolhuijzen P."/>
            <person name="Albertyn Z."/>
            <person name="Shaban B."/>
            <person name="Motro Y."/>
            <person name="Dunn D.S."/>
            <person name="Schibeci D."/>
            <person name="Hunter A."/>
            <person name="Barrero R."/>
            <person name="Phillips N.D."/>
            <person name="Hampson D.J."/>
        </authorList>
    </citation>
    <scope>NUCLEOTIDE SEQUENCE [LARGE SCALE GENOMIC DNA]</scope>
    <source>
        <strain evidence="2">ATCC 49526 / WA1</strain>
    </source>
</reference>
<dbReference type="EMBL" id="CP001357">
    <property type="protein sequence ID" value="ACN85053.1"/>
    <property type="molecule type" value="Genomic_DNA"/>
</dbReference>
<name>A0A3B6VFB2_BRAHW</name>
<dbReference type="KEGG" id="bhy:BHWA1_02600"/>
<evidence type="ECO:0000313" key="2">
    <source>
        <dbReference type="Proteomes" id="UP000001803"/>
    </source>
</evidence>